<keyword evidence="4" id="KW-0862">Zinc</keyword>
<feature type="compositionally biased region" description="Low complexity" evidence="9">
    <location>
        <begin position="226"/>
        <end position="250"/>
    </location>
</feature>
<evidence type="ECO:0000313" key="12">
    <source>
        <dbReference type="Proteomes" id="UP000242180"/>
    </source>
</evidence>
<dbReference type="OrthoDB" id="515401at2759"/>
<feature type="domain" description="GATA-type" evidence="10">
    <location>
        <begin position="547"/>
        <end position="579"/>
    </location>
</feature>
<keyword evidence="3 8" id="KW-0863">Zinc-finger</keyword>
<dbReference type="Proteomes" id="UP000242180">
    <property type="component" value="Unassembled WGS sequence"/>
</dbReference>
<dbReference type="InParanoid" id="A0A1X2HHG1"/>
<dbReference type="SUPFAM" id="SSF57716">
    <property type="entry name" value="Glucocorticoid receptor-like (DNA-binding domain)"/>
    <property type="match status" value="2"/>
</dbReference>
<dbReference type="GO" id="GO:0008270">
    <property type="term" value="F:zinc ion binding"/>
    <property type="evidence" value="ECO:0007669"/>
    <property type="project" value="UniProtKB-KW"/>
</dbReference>
<dbReference type="GO" id="GO:0000122">
    <property type="term" value="P:negative regulation of transcription by RNA polymerase II"/>
    <property type="evidence" value="ECO:0007669"/>
    <property type="project" value="TreeGrafter"/>
</dbReference>
<gene>
    <name evidence="11" type="ORF">BCR43DRAFT_194439</name>
</gene>
<sequence>MCGDLTSRGRDNNNSVTCRFNCFSYLMAPLVLKVKNDHAPFSSFSAVECEDDITQAWRVIHKVSNALEHGSRLENLSWRLWFRHQLMNRNGNHGHFAGLKEDTADLLDRGGYDLGSFGEQFWYGHEPKKKLSKMKKKQVIRPPPLSQPTAQHHHHHHQHLHPSQTHHPNIHTPSMMMQQQQQQAQQSLSSSATLMMQQPSEMHIDELLSHPARSLQHDHVTPEWAQTGQTSQQHHQSHPQQQQQQQQHSPRSAAFDTASIFAESAQSLQAALSMDFEDHGAASLLDQQNMLVDRMASFSVASPLSPTSRQTQPDGNALYMTTGGSMPPPPSATLGHKLYDHEQSMHRHQQLPHASSYNPTAESSHMMTSYSSSMQHTYTPQQEHHHTPSDETIPVQQQHIMSLLAEAGMFDGDPKQLHSTPPPQTAPNVMASSSSSSRSIQRIGVGYEDTDPRLNRSSTSEVFSDDDDDSTDDDSDDDTSSDSDSDASSDDTPICTNCGATSTPLWRRSNEDELLCNACGLYQKLHNAPRPKSLRPNNPRKETREDLTPKITCSNCGTNNTPLWRRDGEGAPLCNACGL</sequence>
<dbReference type="InterPro" id="IPR013860">
    <property type="entry name" value="AreA_GATA"/>
</dbReference>
<dbReference type="STRING" id="13706.A0A1X2HHG1"/>
<keyword evidence="7" id="KW-0539">Nucleus</keyword>
<dbReference type="SMART" id="SM00401">
    <property type="entry name" value="ZnF_GATA"/>
    <property type="match status" value="2"/>
</dbReference>
<feature type="domain" description="GATA-type" evidence="10">
    <location>
        <begin position="495"/>
        <end position="544"/>
    </location>
</feature>
<protein>
    <recommendedName>
        <fullName evidence="10">GATA-type domain-containing protein</fullName>
    </recommendedName>
</protein>
<feature type="compositionally biased region" description="Acidic residues" evidence="9">
    <location>
        <begin position="463"/>
        <end position="489"/>
    </location>
</feature>
<keyword evidence="6" id="KW-0804">Transcription</keyword>
<reference evidence="11 12" key="1">
    <citation type="submission" date="2016-07" db="EMBL/GenBank/DDBJ databases">
        <title>Pervasive Adenine N6-methylation of Active Genes in Fungi.</title>
        <authorList>
            <consortium name="DOE Joint Genome Institute"/>
            <person name="Mondo S.J."/>
            <person name="Dannebaum R.O."/>
            <person name="Kuo R.C."/>
            <person name="Labutti K."/>
            <person name="Haridas S."/>
            <person name="Kuo A."/>
            <person name="Salamov A."/>
            <person name="Ahrendt S.R."/>
            <person name="Lipzen A."/>
            <person name="Sullivan W."/>
            <person name="Andreopoulos W.B."/>
            <person name="Clum A."/>
            <person name="Lindquist E."/>
            <person name="Daum C."/>
            <person name="Ramamoorthy G.K."/>
            <person name="Gryganskyi A."/>
            <person name="Culley D."/>
            <person name="Magnuson J.K."/>
            <person name="James T.Y."/>
            <person name="O'Malley M.A."/>
            <person name="Stajich J.E."/>
            <person name="Spatafora J.W."/>
            <person name="Visel A."/>
            <person name="Grigoriev I.V."/>
        </authorList>
    </citation>
    <scope>NUCLEOTIDE SEQUENCE [LARGE SCALE GENOMIC DNA]</scope>
    <source>
        <strain evidence="11 12">NRRL 2496</strain>
    </source>
</reference>
<comment type="caution">
    <text evidence="11">The sequence shown here is derived from an EMBL/GenBank/DDBJ whole genome shotgun (WGS) entry which is preliminary data.</text>
</comment>
<feature type="region of interest" description="Disordered" evidence="9">
    <location>
        <begin position="132"/>
        <end position="192"/>
    </location>
</feature>
<keyword evidence="2" id="KW-0479">Metal-binding</keyword>
<dbReference type="PROSITE" id="PS50114">
    <property type="entry name" value="GATA_ZN_FINGER_2"/>
    <property type="match status" value="2"/>
</dbReference>
<evidence type="ECO:0000259" key="10">
    <source>
        <dbReference type="PROSITE" id="PS50114"/>
    </source>
</evidence>
<name>A0A1X2HHG1_SYNRA</name>
<evidence type="ECO:0000256" key="9">
    <source>
        <dbReference type="SAM" id="MobiDB-lite"/>
    </source>
</evidence>
<dbReference type="EMBL" id="MCGN01000003">
    <property type="protein sequence ID" value="ORY98469.1"/>
    <property type="molecule type" value="Genomic_DNA"/>
</dbReference>
<evidence type="ECO:0000256" key="8">
    <source>
        <dbReference type="PROSITE-ProRule" id="PRU00094"/>
    </source>
</evidence>
<dbReference type="GO" id="GO:0000981">
    <property type="term" value="F:DNA-binding transcription factor activity, RNA polymerase II-specific"/>
    <property type="evidence" value="ECO:0007669"/>
    <property type="project" value="TreeGrafter"/>
</dbReference>
<keyword evidence="5" id="KW-0805">Transcription regulation</keyword>
<evidence type="ECO:0000256" key="3">
    <source>
        <dbReference type="ARBA" id="ARBA00022771"/>
    </source>
</evidence>
<feature type="compositionally biased region" description="Polar residues" evidence="9">
    <location>
        <begin position="302"/>
        <end position="314"/>
    </location>
</feature>
<dbReference type="InterPro" id="IPR013088">
    <property type="entry name" value="Znf_NHR/GATA"/>
</dbReference>
<dbReference type="PRINTS" id="PR00619">
    <property type="entry name" value="GATAZNFINGER"/>
</dbReference>
<evidence type="ECO:0000256" key="5">
    <source>
        <dbReference type="ARBA" id="ARBA00023015"/>
    </source>
</evidence>
<feature type="compositionally biased region" description="Polar residues" evidence="9">
    <location>
        <begin position="352"/>
        <end position="362"/>
    </location>
</feature>
<evidence type="ECO:0000313" key="11">
    <source>
        <dbReference type="EMBL" id="ORY98469.1"/>
    </source>
</evidence>
<dbReference type="InterPro" id="IPR039355">
    <property type="entry name" value="Transcription_factor_GATA"/>
</dbReference>
<feature type="compositionally biased region" description="Low complexity" evidence="9">
    <location>
        <begin position="363"/>
        <end position="379"/>
    </location>
</feature>
<accession>A0A1X2HHG1</accession>
<organism evidence="11 12">
    <name type="scientific">Syncephalastrum racemosum</name>
    <name type="common">Filamentous fungus</name>
    <dbReference type="NCBI Taxonomy" id="13706"/>
    <lineage>
        <taxon>Eukaryota</taxon>
        <taxon>Fungi</taxon>
        <taxon>Fungi incertae sedis</taxon>
        <taxon>Mucoromycota</taxon>
        <taxon>Mucoromycotina</taxon>
        <taxon>Mucoromycetes</taxon>
        <taxon>Mucorales</taxon>
        <taxon>Syncephalastraceae</taxon>
        <taxon>Syncephalastrum</taxon>
    </lineage>
</organism>
<dbReference type="Gene3D" id="3.30.50.10">
    <property type="entry name" value="Erythroid Transcription Factor GATA-1, subunit A"/>
    <property type="match status" value="2"/>
</dbReference>
<dbReference type="CDD" id="cd00202">
    <property type="entry name" value="ZnF_GATA"/>
    <property type="match status" value="2"/>
</dbReference>
<evidence type="ECO:0000256" key="6">
    <source>
        <dbReference type="ARBA" id="ARBA00023163"/>
    </source>
</evidence>
<comment type="subcellular location">
    <subcellularLocation>
        <location evidence="1">Nucleus</location>
    </subcellularLocation>
</comment>
<dbReference type="PANTHER" id="PTHR10071">
    <property type="entry name" value="TRANSCRIPTION FACTOR GATA FAMILY MEMBER"/>
    <property type="match status" value="1"/>
</dbReference>
<feature type="region of interest" description="Disordered" evidence="9">
    <location>
        <begin position="527"/>
        <end position="546"/>
    </location>
</feature>
<keyword evidence="12" id="KW-1185">Reference proteome</keyword>
<dbReference type="PROSITE" id="PS00344">
    <property type="entry name" value="GATA_ZN_FINGER_1"/>
    <property type="match status" value="1"/>
</dbReference>
<evidence type="ECO:0000256" key="4">
    <source>
        <dbReference type="ARBA" id="ARBA00022833"/>
    </source>
</evidence>
<dbReference type="GO" id="GO:0005634">
    <property type="term" value="C:nucleus"/>
    <property type="evidence" value="ECO:0007669"/>
    <property type="project" value="UniProtKB-SubCell"/>
</dbReference>
<dbReference type="GO" id="GO:0000978">
    <property type="term" value="F:RNA polymerase II cis-regulatory region sequence-specific DNA binding"/>
    <property type="evidence" value="ECO:0007669"/>
    <property type="project" value="TreeGrafter"/>
</dbReference>
<dbReference type="Pfam" id="PF00320">
    <property type="entry name" value="GATA"/>
    <property type="match status" value="2"/>
</dbReference>
<proteinExistence type="predicted"/>
<evidence type="ECO:0000256" key="1">
    <source>
        <dbReference type="ARBA" id="ARBA00004123"/>
    </source>
</evidence>
<feature type="compositionally biased region" description="Basic residues" evidence="9">
    <location>
        <begin position="151"/>
        <end position="160"/>
    </location>
</feature>
<evidence type="ECO:0000256" key="2">
    <source>
        <dbReference type="ARBA" id="ARBA00022723"/>
    </source>
</evidence>
<evidence type="ECO:0000256" key="7">
    <source>
        <dbReference type="ARBA" id="ARBA00023242"/>
    </source>
</evidence>
<dbReference type="Pfam" id="PF08550">
    <property type="entry name" value="GATA_AreA"/>
    <property type="match status" value="1"/>
</dbReference>
<feature type="region of interest" description="Disordered" evidence="9">
    <location>
        <begin position="302"/>
        <end position="390"/>
    </location>
</feature>
<feature type="compositionally biased region" description="Low complexity" evidence="9">
    <location>
        <begin position="174"/>
        <end position="192"/>
    </location>
</feature>
<feature type="region of interest" description="Disordered" evidence="9">
    <location>
        <begin position="411"/>
        <end position="494"/>
    </location>
</feature>
<dbReference type="GO" id="GO:0045944">
    <property type="term" value="P:positive regulation of transcription by RNA polymerase II"/>
    <property type="evidence" value="ECO:0007669"/>
    <property type="project" value="TreeGrafter"/>
</dbReference>
<dbReference type="PANTHER" id="PTHR10071:SF281">
    <property type="entry name" value="BOX A-BINDING FACTOR-RELATED"/>
    <property type="match status" value="1"/>
</dbReference>
<feature type="region of interest" description="Disordered" evidence="9">
    <location>
        <begin position="225"/>
        <end position="254"/>
    </location>
</feature>
<dbReference type="InterPro" id="IPR000679">
    <property type="entry name" value="Znf_GATA"/>
</dbReference>
<dbReference type="AlphaFoldDB" id="A0A1X2HHG1"/>